<reference evidence="2" key="2">
    <citation type="submission" date="2012-06" db="EMBL/GenBank/DDBJ databases">
        <authorList>
            <person name="Yu Y."/>
            <person name="Currie J."/>
            <person name="Lomeli R."/>
            <person name="Angelova A."/>
            <person name="Collura K."/>
            <person name="Wissotski M."/>
            <person name="Campos D."/>
            <person name="Kudrna D."/>
            <person name="Golser W."/>
            <person name="Ashely E."/>
            <person name="Descour A."/>
            <person name="Fernandes J."/>
            <person name="Soderlund C."/>
            <person name="Walbot V."/>
        </authorList>
    </citation>
    <scope>NUCLEOTIDE SEQUENCE</scope>
    <source>
        <strain evidence="2">B73</strain>
    </source>
</reference>
<feature type="compositionally biased region" description="Basic residues" evidence="1">
    <location>
        <begin position="76"/>
        <end position="90"/>
    </location>
</feature>
<protein>
    <submittedName>
        <fullName evidence="2">Uncharacterized protein</fullName>
    </submittedName>
</protein>
<evidence type="ECO:0000313" key="2">
    <source>
        <dbReference type="EMBL" id="ACR35149.1"/>
    </source>
</evidence>
<dbReference type="EMBL" id="BT084796">
    <property type="protein sequence ID" value="ACR35149.1"/>
    <property type="molecule type" value="mRNA"/>
</dbReference>
<sequence>MPASSSTFDAFTSPCTTCGSHRSWRYSSARATCSATGTRCAHGIGAAPAPPPWSCSCRLPFGANSSTSTPSSRWSQKARRRTMWGWRTRRSASSSWRNAR</sequence>
<feature type="compositionally biased region" description="Low complexity" evidence="1">
    <location>
        <begin position="65"/>
        <end position="75"/>
    </location>
</feature>
<proteinExistence type="evidence at transcript level"/>
<dbReference type="AlphaFoldDB" id="C4J1U9"/>
<evidence type="ECO:0000256" key="1">
    <source>
        <dbReference type="SAM" id="MobiDB-lite"/>
    </source>
</evidence>
<feature type="region of interest" description="Disordered" evidence="1">
    <location>
        <begin position="63"/>
        <end position="100"/>
    </location>
</feature>
<organism evidence="2">
    <name type="scientific">Zea mays</name>
    <name type="common">Maize</name>
    <dbReference type="NCBI Taxonomy" id="4577"/>
    <lineage>
        <taxon>Eukaryota</taxon>
        <taxon>Viridiplantae</taxon>
        <taxon>Streptophyta</taxon>
        <taxon>Embryophyta</taxon>
        <taxon>Tracheophyta</taxon>
        <taxon>Spermatophyta</taxon>
        <taxon>Magnoliopsida</taxon>
        <taxon>Liliopsida</taxon>
        <taxon>Poales</taxon>
        <taxon>Poaceae</taxon>
        <taxon>PACMAD clade</taxon>
        <taxon>Panicoideae</taxon>
        <taxon>Andropogonodae</taxon>
        <taxon>Andropogoneae</taxon>
        <taxon>Tripsacinae</taxon>
        <taxon>Zea</taxon>
    </lineage>
</organism>
<feature type="compositionally biased region" description="Low complexity" evidence="1">
    <location>
        <begin position="91"/>
        <end position="100"/>
    </location>
</feature>
<accession>C4J1U9</accession>
<name>C4J1U9_MAIZE</name>
<reference evidence="2" key="1">
    <citation type="journal article" date="2009" name="PLoS Genet.">
        <title>Sequencing, mapping, and analysis of 27,455 maize full-length cDNAs.</title>
        <authorList>
            <person name="Soderlund C."/>
            <person name="Descour A."/>
            <person name="Kudrna D."/>
            <person name="Bomhoff M."/>
            <person name="Boyd L."/>
            <person name="Currie J."/>
            <person name="Angelova A."/>
            <person name="Collura K."/>
            <person name="Wissotski M."/>
            <person name="Ashley E."/>
            <person name="Morrow D."/>
            <person name="Fernandes J."/>
            <person name="Walbot V."/>
            <person name="Yu Y."/>
        </authorList>
    </citation>
    <scope>NUCLEOTIDE SEQUENCE</scope>
    <source>
        <strain evidence="2">B73</strain>
    </source>
</reference>